<dbReference type="AlphaFoldDB" id="A0A8J2JBN5"/>
<organism evidence="1 2">
    <name type="scientific">Allacma fusca</name>
    <dbReference type="NCBI Taxonomy" id="39272"/>
    <lineage>
        <taxon>Eukaryota</taxon>
        <taxon>Metazoa</taxon>
        <taxon>Ecdysozoa</taxon>
        <taxon>Arthropoda</taxon>
        <taxon>Hexapoda</taxon>
        <taxon>Collembola</taxon>
        <taxon>Symphypleona</taxon>
        <taxon>Sminthuridae</taxon>
        <taxon>Allacma</taxon>
    </lineage>
</organism>
<accession>A0A8J2JBN5</accession>
<gene>
    <name evidence="1" type="ORF">AFUS01_LOCUS4387</name>
</gene>
<evidence type="ECO:0000313" key="2">
    <source>
        <dbReference type="Proteomes" id="UP000708208"/>
    </source>
</evidence>
<dbReference type="EMBL" id="CAJVCH010027299">
    <property type="protein sequence ID" value="CAG7701997.1"/>
    <property type="molecule type" value="Genomic_DNA"/>
</dbReference>
<reference evidence="1" key="1">
    <citation type="submission" date="2021-06" db="EMBL/GenBank/DDBJ databases">
        <authorList>
            <person name="Hodson N. C."/>
            <person name="Mongue J. A."/>
            <person name="Jaron S. K."/>
        </authorList>
    </citation>
    <scope>NUCLEOTIDE SEQUENCE</scope>
</reference>
<protein>
    <submittedName>
        <fullName evidence="1">Uncharacterized protein</fullName>
    </submittedName>
</protein>
<comment type="caution">
    <text evidence="1">The sequence shown here is derived from an EMBL/GenBank/DDBJ whole genome shotgun (WGS) entry which is preliminary data.</text>
</comment>
<sequence>MSKFRVSEEHLFKLLEGIRNFVLDFENPQDLSDEQVRHFNNWILNCIKTGFSGGDPEFLLPLGLTNRERIKTLPNPPRIIYYNKGLNFLSFVKIFPDTQRCDFMESDSIELNPTF</sequence>
<keyword evidence="2" id="KW-1185">Reference proteome</keyword>
<evidence type="ECO:0000313" key="1">
    <source>
        <dbReference type="EMBL" id="CAG7701997.1"/>
    </source>
</evidence>
<proteinExistence type="predicted"/>
<dbReference type="Proteomes" id="UP000708208">
    <property type="component" value="Unassembled WGS sequence"/>
</dbReference>
<name>A0A8J2JBN5_9HEXA</name>